<keyword evidence="2" id="KW-1185">Reference proteome</keyword>
<organism evidence="1 2">
    <name type="scientific">Trichoderma arundinaceum</name>
    <dbReference type="NCBI Taxonomy" id="490622"/>
    <lineage>
        <taxon>Eukaryota</taxon>
        <taxon>Fungi</taxon>
        <taxon>Dikarya</taxon>
        <taxon>Ascomycota</taxon>
        <taxon>Pezizomycotina</taxon>
        <taxon>Sordariomycetes</taxon>
        <taxon>Hypocreomycetidae</taxon>
        <taxon>Hypocreales</taxon>
        <taxon>Hypocreaceae</taxon>
        <taxon>Trichoderma</taxon>
    </lineage>
</organism>
<dbReference type="OrthoDB" id="2588098at2759"/>
<proteinExistence type="predicted"/>
<comment type="caution">
    <text evidence="1">The sequence shown here is derived from an EMBL/GenBank/DDBJ whole genome shotgun (WGS) entry which is preliminary data.</text>
</comment>
<name>A0A395NFC4_TRIAR</name>
<dbReference type="Proteomes" id="UP000266272">
    <property type="component" value="Unassembled WGS sequence"/>
</dbReference>
<reference evidence="1 2" key="1">
    <citation type="journal article" date="2018" name="PLoS Pathog.">
        <title>Evolution of structural diversity of trichothecenes, a family of toxins produced by plant pathogenic and entomopathogenic fungi.</title>
        <authorList>
            <person name="Proctor R.H."/>
            <person name="McCormick S.P."/>
            <person name="Kim H.S."/>
            <person name="Cardoza R.E."/>
            <person name="Stanley A.M."/>
            <person name="Lindo L."/>
            <person name="Kelly A."/>
            <person name="Brown D.W."/>
            <person name="Lee T."/>
            <person name="Vaughan M.M."/>
            <person name="Alexander N.J."/>
            <person name="Busman M."/>
            <person name="Gutierrez S."/>
        </authorList>
    </citation>
    <scope>NUCLEOTIDE SEQUENCE [LARGE SCALE GENOMIC DNA]</scope>
    <source>
        <strain evidence="1 2">IBT 40837</strain>
    </source>
</reference>
<accession>A0A395NFC4</accession>
<dbReference type="AlphaFoldDB" id="A0A395NFC4"/>
<gene>
    <name evidence="1" type="ORF">TARUN_7669</name>
</gene>
<evidence type="ECO:0000313" key="1">
    <source>
        <dbReference type="EMBL" id="RFU74581.1"/>
    </source>
</evidence>
<evidence type="ECO:0000313" key="2">
    <source>
        <dbReference type="Proteomes" id="UP000266272"/>
    </source>
</evidence>
<dbReference type="EMBL" id="PXOA01000520">
    <property type="protein sequence ID" value="RFU74581.1"/>
    <property type="molecule type" value="Genomic_DNA"/>
</dbReference>
<protein>
    <submittedName>
        <fullName evidence="1">F-box domain containing</fullName>
    </submittedName>
</protein>
<sequence>MDERFHFIAPRAKRFLFYSARIHEILFDGSSNALVRLLAVPVQRRNLASVSEAVDTGSAESRGGCSTVKTATGGSIQQVGAGQVHHGYPRLHKLVKTKSDDAEGEADAKRGISISDFPIELQRKIFDNVGHIEDVICLGLTSRHFWALAQEYLDRYDASFVGQWAGKNIVCVGRDVEPGDYPPGLFSEAEMDEFRTRTIKKADDNVYLPPLLLPGLDPSSFHSVARLTSLPPNFYSPGLAPTVEVRPPVTVPFTLHHFALPTVSVSETSPQRQELESVVAYSRCRGRDPQDPAFELTRKAMHARSSAAFPEDEPWILRNLTTKEFVRSEAIALKPEFIRGPNIEALGFGEVLLARICWSSTPSPSFPTTNICRGVWAGHRFDITTASSHRCETKGVEWKDVSEEAVGDVANVWSCLMGSGWREQICEMHDNPAIRAFRSRSGQGSQAEDPFTILFSNPARY</sequence>